<feature type="region of interest" description="Disordered" evidence="2">
    <location>
        <begin position="298"/>
        <end position="335"/>
    </location>
</feature>
<evidence type="ECO:0000256" key="2">
    <source>
        <dbReference type="SAM" id="MobiDB-lite"/>
    </source>
</evidence>
<feature type="non-terminal residue" evidence="4">
    <location>
        <position position="634"/>
    </location>
</feature>
<comment type="caution">
    <text evidence="4">The sequence shown here is derived from an EMBL/GenBank/DDBJ whole genome shotgun (WGS) entry which is preliminary data.</text>
</comment>
<dbReference type="OrthoDB" id="296632at2759"/>
<dbReference type="InterPro" id="IPR055204">
    <property type="entry name" value="HNRNPL_RRM"/>
</dbReference>
<dbReference type="InterPro" id="IPR035979">
    <property type="entry name" value="RBD_domain_sf"/>
</dbReference>
<dbReference type="SMART" id="SM00360">
    <property type="entry name" value="RRM"/>
    <property type="match status" value="4"/>
</dbReference>
<dbReference type="SUPFAM" id="SSF54928">
    <property type="entry name" value="RNA-binding domain, RBD"/>
    <property type="match status" value="4"/>
</dbReference>
<proteinExistence type="predicted"/>
<protein>
    <submittedName>
        <fullName evidence="4">Regulator of differentiation 1</fullName>
    </submittedName>
</protein>
<dbReference type="Proteomes" id="UP000728185">
    <property type="component" value="Unassembled WGS sequence"/>
</dbReference>
<feature type="domain" description="RRM" evidence="3">
    <location>
        <begin position="429"/>
        <end position="515"/>
    </location>
</feature>
<dbReference type="Pfam" id="PF22976">
    <property type="entry name" value="RRM_10"/>
    <property type="match status" value="1"/>
</dbReference>
<dbReference type="InterPro" id="IPR000504">
    <property type="entry name" value="RRM_dom"/>
</dbReference>
<keyword evidence="5" id="KW-1185">Reference proteome</keyword>
<keyword evidence="1" id="KW-0694">RNA-binding</keyword>
<dbReference type="CDD" id="cd12423">
    <property type="entry name" value="RRM3_PTBP1_like"/>
    <property type="match status" value="1"/>
</dbReference>
<feature type="domain" description="RRM" evidence="3">
    <location>
        <begin position="557"/>
        <end position="632"/>
    </location>
</feature>
<accession>A0A8E0S0L4</accession>
<dbReference type="Gene3D" id="3.30.70.330">
    <property type="match status" value="4"/>
</dbReference>
<gene>
    <name evidence="4" type="ORF">FBUS_06790</name>
</gene>
<reference evidence="4" key="1">
    <citation type="submission" date="2019-05" db="EMBL/GenBank/DDBJ databases">
        <title>Annotation for the trematode Fasciolopsis buski.</title>
        <authorList>
            <person name="Choi Y.-J."/>
        </authorList>
    </citation>
    <scope>NUCLEOTIDE SEQUENCE</scope>
    <source>
        <strain evidence="4">HT</strain>
        <tissue evidence="4">Whole worm</tissue>
    </source>
</reference>
<dbReference type="CDD" id="cd12425">
    <property type="entry name" value="RRM4_PTBP1_like"/>
    <property type="match status" value="1"/>
</dbReference>
<evidence type="ECO:0000313" key="4">
    <source>
        <dbReference type="EMBL" id="KAA0195840.1"/>
    </source>
</evidence>
<dbReference type="PANTHER" id="PTHR15592">
    <property type="entry name" value="MATRIN 3/NUCLEAR PROTEIN 220-RELATED"/>
    <property type="match status" value="1"/>
</dbReference>
<dbReference type="EMBL" id="LUCM01003423">
    <property type="protein sequence ID" value="KAA0195840.1"/>
    <property type="molecule type" value="Genomic_DNA"/>
</dbReference>
<name>A0A8E0S0L4_9TREM</name>
<dbReference type="GO" id="GO:0003723">
    <property type="term" value="F:RNA binding"/>
    <property type="evidence" value="ECO:0007669"/>
    <property type="project" value="UniProtKB-UniRule"/>
</dbReference>
<dbReference type="PROSITE" id="PS50102">
    <property type="entry name" value="RRM"/>
    <property type="match status" value="2"/>
</dbReference>
<organism evidence="4 5">
    <name type="scientific">Fasciolopsis buskii</name>
    <dbReference type="NCBI Taxonomy" id="27845"/>
    <lineage>
        <taxon>Eukaryota</taxon>
        <taxon>Metazoa</taxon>
        <taxon>Spiralia</taxon>
        <taxon>Lophotrochozoa</taxon>
        <taxon>Platyhelminthes</taxon>
        <taxon>Trematoda</taxon>
        <taxon>Digenea</taxon>
        <taxon>Plagiorchiida</taxon>
        <taxon>Echinostomata</taxon>
        <taxon>Echinostomatoidea</taxon>
        <taxon>Fasciolidae</taxon>
        <taxon>Fasciolopsis</taxon>
    </lineage>
</organism>
<sequence length="634" mass="69393">LSLSFLTVAISKCDRVQSSSIPSSGPFDIIRFLYFLYPQRDLSDGLVPRNGHSSIKIDAAESKKSRMDHIDTTPSSVIHIRNVPGDVNEHEIALLAIPFGIIKNMVLSKKSNQALIEMYMIEDAIQLIEYYSKCPVVLHSKNIILQFSTHSHLELTSENSAVENAVKNANRIVQQDLSGALSGNPNCVLRIVISNTMGQQINHLILYKIFHRFGKILRVLIFPRMEQYHCLLEFQNHTQAFVAMLHLNGQNIYTGCCCLAVEFSRTRGPLEVRRQSDKCRDYLISPLTTEELAGFQSSGTPFNSAGNTSSGSGIPTASFGSSLPSNTGLPNTSPSPAIAELAAQLTMLAQHSGLALTPAAAAATASFMALTSQGTGGLPGISSTSAVQNLSLAALGSPPSVIASGSSQSQFLHNPMLTNAGVDGAPSSCVLIVSNLNEEKVYPDALFTLFGVYGDVMRVKIMYNKKDTALIQFADSQQSLKGNSSTDLLIIFTALYYLNGQPLWGKNLKVAVSKFNVVQMPKEDTDVGLTKDFSNSPLHRFRKPNSKNFLNIYAPNHVLHLSNIPANITEEEIRRLFQSKGYEVSGFKFMMKDKKMALVQLADVDQAMQALIELHNCQLNETSHLRISFSKMAI</sequence>
<dbReference type="CDD" id="cd12421">
    <property type="entry name" value="RRM1_PTBP1_hnRNPL_like"/>
    <property type="match status" value="1"/>
</dbReference>
<dbReference type="FunFam" id="3.30.70.330:FF:000341">
    <property type="entry name" value="Hephaestus, isoform C"/>
    <property type="match status" value="1"/>
</dbReference>
<dbReference type="InterPro" id="IPR012677">
    <property type="entry name" value="Nucleotide-bd_a/b_plait_sf"/>
</dbReference>
<evidence type="ECO:0000256" key="1">
    <source>
        <dbReference type="PROSITE-ProRule" id="PRU00176"/>
    </source>
</evidence>
<dbReference type="AlphaFoldDB" id="A0A8E0S0L4"/>
<dbReference type="Pfam" id="PF13893">
    <property type="entry name" value="RRM_5"/>
    <property type="match status" value="2"/>
</dbReference>
<evidence type="ECO:0000313" key="5">
    <source>
        <dbReference type="Proteomes" id="UP000728185"/>
    </source>
</evidence>
<evidence type="ECO:0000259" key="3">
    <source>
        <dbReference type="PROSITE" id="PS50102"/>
    </source>
</evidence>